<sequence length="501" mass="55042">MASPTNPSPAIAPAHPKIAVRQFDGITDCSGQSKSLSNLGLVTRKEWIIPPRPKPGRKPATDTPPTKRKAQNRAAQRAFRERRAARVGELEVQLEEVKEEQQQRETELRNKIEQLEAEVKRLNAELNSWRLQCNNLNTIFEYEKRAKEATYAELAFFRKGAEITGNDAANLSPRDSQRSKPEKQLVHPTPRPELISNIASCVTNSGKSESVCIEDNFSNTNVECANCTLDDSCVCIEETLKSLKRDSILHSETSQIPLAPNFAEKNSHQSNLCTPLETDFTTHLSVKPIDVATASTEQIVPAELCGFCEEGSYCLCADAVATASASATTGIEQRDNYLNPILSDITSSASEIDFSNFRKQSNQLIASQKNLAYGNGPGTCKQCQIDPRSRAFCRSLSVIRGLTTQPPENCCMKNNGGGCCNSASTIACEKTRISCADTFKTLACHESYDQANTEPSAWLGLLNATPSSHPGRGPLEVEAASVLEVMHLFDRRFKKDKELGQ</sequence>
<feature type="region of interest" description="Disordered" evidence="4">
    <location>
        <begin position="47"/>
        <end position="74"/>
    </location>
</feature>
<dbReference type="OrthoDB" id="5374328at2759"/>
<comment type="subcellular location">
    <subcellularLocation>
        <location evidence="1">Nucleus</location>
    </subcellularLocation>
</comment>
<dbReference type="PROSITE" id="PS00036">
    <property type="entry name" value="BZIP_BASIC"/>
    <property type="match status" value="1"/>
</dbReference>
<dbReference type="GO" id="GO:0090575">
    <property type="term" value="C:RNA polymerase II transcription regulator complex"/>
    <property type="evidence" value="ECO:0007669"/>
    <property type="project" value="TreeGrafter"/>
</dbReference>
<feature type="coiled-coil region" evidence="3">
    <location>
        <begin position="80"/>
        <end position="139"/>
    </location>
</feature>
<feature type="compositionally biased region" description="Basic and acidic residues" evidence="4">
    <location>
        <begin position="175"/>
        <end position="185"/>
    </location>
</feature>
<protein>
    <recommendedName>
        <fullName evidence="5">BZIP domain-containing protein</fullName>
    </recommendedName>
</protein>
<accession>A0A2S4PUT1</accession>
<dbReference type="PANTHER" id="PTHR40621">
    <property type="entry name" value="TRANSCRIPTION FACTOR KAPC-RELATED"/>
    <property type="match status" value="1"/>
</dbReference>
<dbReference type="Pfam" id="PF10297">
    <property type="entry name" value="Hap4_Hap_bind"/>
    <property type="match status" value="1"/>
</dbReference>
<dbReference type="SMART" id="SM00338">
    <property type="entry name" value="BRLZ"/>
    <property type="match status" value="1"/>
</dbReference>
<evidence type="ECO:0000256" key="4">
    <source>
        <dbReference type="SAM" id="MobiDB-lite"/>
    </source>
</evidence>
<evidence type="ECO:0000313" key="7">
    <source>
        <dbReference type="Proteomes" id="UP000237438"/>
    </source>
</evidence>
<comment type="caution">
    <text evidence="6">The sequence shown here is derived from an EMBL/GenBank/DDBJ whole genome shotgun (WGS) entry which is preliminary data.</text>
</comment>
<dbReference type="InterPro" id="IPR046347">
    <property type="entry name" value="bZIP_sf"/>
</dbReference>
<organism evidence="6 7">
    <name type="scientific">Erysiphe pulchra</name>
    <dbReference type="NCBI Taxonomy" id="225359"/>
    <lineage>
        <taxon>Eukaryota</taxon>
        <taxon>Fungi</taxon>
        <taxon>Dikarya</taxon>
        <taxon>Ascomycota</taxon>
        <taxon>Pezizomycotina</taxon>
        <taxon>Leotiomycetes</taxon>
        <taxon>Erysiphales</taxon>
        <taxon>Erysiphaceae</taxon>
        <taxon>Erysiphe</taxon>
    </lineage>
</organism>
<dbReference type="PANTHER" id="PTHR40621:SF7">
    <property type="entry name" value="BZIP DOMAIN-CONTAINING PROTEIN"/>
    <property type="match status" value="1"/>
</dbReference>
<dbReference type="InterPro" id="IPR018287">
    <property type="entry name" value="Hap4_TF_heteromerisation"/>
</dbReference>
<dbReference type="Gene3D" id="1.20.5.170">
    <property type="match status" value="1"/>
</dbReference>
<evidence type="ECO:0000313" key="6">
    <source>
        <dbReference type="EMBL" id="POS85770.1"/>
    </source>
</evidence>
<evidence type="ECO:0000256" key="3">
    <source>
        <dbReference type="SAM" id="Coils"/>
    </source>
</evidence>
<evidence type="ECO:0000256" key="1">
    <source>
        <dbReference type="ARBA" id="ARBA00004123"/>
    </source>
</evidence>
<dbReference type="EMBL" id="PEDP01000505">
    <property type="protein sequence ID" value="POS85770.1"/>
    <property type="molecule type" value="Genomic_DNA"/>
</dbReference>
<dbReference type="InterPro" id="IPR004827">
    <property type="entry name" value="bZIP"/>
</dbReference>
<dbReference type="GO" id="GO:0000976">
    <property type="term" value="F:transcription cis-regulatory region binding"/>
    <property type="evidence" value="ECO:0007669"/>
    <property type="project" value="InterPro"/>
</dbReference>
<dbReference type="GO" id="GO:0001228">
    <property type="term" value="F:DNA-binding transcription activator activity, RNA polymerase II-specific"/>
    <property type="evidence" value="ECO:0007669"/>
    <property type="project" value="TreeGrafter"/>
</dbReference>
<dbReference type="AlphaFoldDB" id="A0A2S4PUT1"/>
<dbReference type="Proteomes" id="UP000237438">
    <property type="component" value="Unassembled WGS sequence"/>
</dbReference>
<evidence type="ECO:0000259" key="5">
    <source>
        <dbReference type="PROSITE" id="PS00036"/>
    </source>
</evidence>
<gene>
    <name evidence="6" type="ORF">EPUL_002005</name>
</gene>
<proteinExistence type="predicted"/>
<name>A0A2S4PUT1_9PEZI</name>
<dbReference type="InterPro" id="IPR050936">
    <property type="entry name" value="AP-1-like"/>
</dbReference>
<reference evidence="6 7" key="1">
    <citation type="submission" date="2017-10" db="EMBL/GenBank/DDBJ databases">
        <title>Development of genomic resources for the powdery mildew, Erysiphe pulchra.</title>
        <authorList>
            <person name="Wadl P.A."/>
            <person name="Mack B.M."/>
            <person name="Moore G."/>
            <person name="Beltz S.B."/>
        </authorList>
    </citation>
    <scope>NUCLEOTIDE SEQUENCE [LARGE SCALE GENOMIC DNA]</scope>
    <source>
        <strain evidence="6">Cflorida</strain>
    </source>
</reference>
<keyword evidence="3" id="KW-0175">Coiled coil</keyword>
<keyword evidence="7" id="KW-1185">Reference proteome</keyword>
<feature type="region of interest" description="Disordered" evidence="4">
    <location>
        <begin position="166"/>
        <end position="188"/>
    </location>
</feature>
<feature type="domain" description="BZIP" evidence="5">
    <location>
        <begin position="67"/>
        <end position="82"/>
    </location>
</feature>
<dbReference type="STRING" id="225359.A0A2S4PUT1"/>
<evidence type="ECO:0000256" key="2">
    <source>
        <dbReference type="ARBA" id="ARBA00023242"/>
    </source>
</evidence>
<dbReference type="SUPFAM" id="SSF57959">
    <property type="entry name" value="Leucine zipper domain"/>
    <property type="match status" value="1"/>
</dbReference>
<keyword evidence="2" id="KW-0539">Nucleus</keyword>